<keyword evidence="6" id="KW-1185">Reference proteome</keyword>
<evidence type="ECO:0000256" key="1">
    <source>
        <dbReference type="ARBA" id="ARBA00022679"/>
    </source>
</evidence>
<dbReference type="PANTHER" id="PTHR32463:SF0">
    <property type="entry name" value="L-FUCOSE KINASE"/>
    <property type="match status" value="1"/>
</dbReference>
<gene>
    <name evidence="5" type="ORF">NP493_65g05033</name>
</gene>
<name>A0AAD9P9X2_RIDPI</name>
<dbReference type="InterPro" id="IPR052203">
    <property type="entry name" value="GHMP_Kinase-Related"/>
</dbReference>
<comment type="caution">
    <text evidence="5">The sequence shown here is derived from an EMBL/GenBank/DDBJ whole genome shotgun (WGS) entry which is preliminary data.</text>
</comment>
<evidence type="ECO:0000256" key="2">
    <source>
        <dbReference type="ARBA" id="ARBA00022741"/>
    </source>
</evidence>
<dbReference type="GO" id="GO:0042352">
    <property type="term" value="P:GDP-L-fucose salvage"/>
    <property type="evidence" value="ECO:0007669"/>
    <property type="project" value="TreeGrafter"/>
</dbReference>
<evidence type="ECO:0000313" key="5">
    <source>
        <dbReference type="EMBL" id="KAK2190908.1"/>
    </source>
</evidence>
<evidence type="ECO:0000256" key="3">
    <source>
        <dbReference type="ARBA" id="ARBA00022777"/>
    </source>
</evidence>
<organism evidence="5 6">
    <name type="scientific">Ridgeia piscesae</name>
    <name type="common">Tubeworm</name>
    <dbReference type="NCBI Taxonomy" id="27915"/>
    <lineage>
        <taxon>Eukaryota</taxon>
        <taxon>Metazoa</taxon>
        <taxon>Spiralia</taxon>
        <taxon>Lophotrochozoa</taxon>
        <taxon>Annelida</taxon>
        <taxon>Polychaeta</taxon>
        <taxon>Sedentaria</taxon>
        <taxon>Canalipalpata</taxon>
        <taxon>Sabellida</taxon>
        <taxon>Siboglinidae</taxon>
        <taxon>Ridgeia</taxon>
    </lineage>
</organism>
<keyword evidence="3" id="KW-0418">Kinase</keyword>
<evidence type="ECO:0000313" key="6">
    <source>
        <dbReference type="Proteomes" id="UP001209878"/>
    </source>
</evidence>
<dbReference type="GO" id="GO:0050201">
    <property type="term" value="F:fucokinase activity"/>
    <property type="evidence" value="ECO:0007669"/>
    <property type="project" value="TreeGrafter"/>
</dbReference>
<dbReference type="EMBL" id="JAODUO010000065">
    <property type="protein sequence ID" value="KAK2190908.1"/>
    <property type="molecule type" value="Genomic_DNA"/>
</dbReference>
<dbReference type="GO" id="GO:0000166">
    <property type="term" value="F:nucleotide binding"/>
    <property type="evidence" value="ECO:0007669"/>
    <property type="project" value="UniProtKB-KW"/>
</dbReference>
<evidence type="ECO:0000259" key="4">
    <source>
        <dbReference type="Pfam" id="PF07959"/>
    </source>
</evidence>
<dbReference type="PANTHER" id="PTHR32463">
    <property type="entry name" value="L-FUCOSE KINASE"/>
    <property type="match status" value="1"/>
</dbReference>
<feature type="domain" description="GDP-fucose pyrophosphorylase" evidence="4">
    <location>
        <begin position="56"/>
        <end position="497"/>
    </location>
</feature>
<dbReference type="AlphaFoldDB" id="A0AAD9P9X2"/>
<dbReference type="Pfam" id="PF07959">
    <property type="entry name" value="Fucose_pyrophosphorylase"/>
    <property type="match status" value="1"/>
</dbReference>
<sequence length="573" mass="63151">MAQRRKWTAIVLTCQSKDNALALQKELDIWQAKGVIEEGVILLTVEDPSSQVVNTDVLYDTHVLIFHLGRCFPCDGCGHAFVTLPLSRQQAASEGLVTNLELLLHMMTYQVAVNSPPGVWVCSTDMFLNIPEILDERSFAGVDVCAVSVPVSVNYARQHGVYKISSEGLLEDIIYQGSMEAINSCSLPSGQVPVVSGVVYFSVKIAEKLLMSPLNACTTYLGLDSGARPTKLSLFFDILLSMCSDVTREAFISGERSNPCGQSVAVATSHPDHQLVNSARRTVWQLLRGSKACVGQCLRPSMWSLSQASSVVTTSGSYSYMSCTGHRGHILRSLDPEQTTWLARRHTHSFVQSDAASDDAVFINSIVDSEITVGSGSVLSHTHLPPGLKVGQDSIISGICSSDFQECQFALPDNVVLQVFHLSLQCLKTDVSQRVLTLFGREDDLHRPMNDPISTFCSNPWQHLFTTTGVCKEDLWDAHVDKTKQCLFTARLFPVFHCHGKVHWTDVLWLISPGNSDSLLRRLYFRVAERQIQETLMQGTDRGLTGLYVTAVTEGYSHAILSVLDQGSSRYVK</sequence>
<keyword evidence="1" id="KW-0808">Transferase</keyword>
<keyword evidence="2" id="KW-0547">Nucleotide-binding</keyword>
<proteinExistence type="predicted"/>
<accession>A0AAD9P9X2</accession>
<reference evidence="5" key="1">
    <citation type="journal article" date="2023" name="Mol. Biol. Evol.">
        <title>Third-Generation Sequencing Reveals the Adaptive Role of the Epigenome in Three Deep-Sea Polychaetes.</title>
        <authorList>
            <person name="Perez M."/>
            <person name="Aroh O."/>
            <person name="Sun Y."/>
            <person name="Lan Y."/>
            <person name="Juniper S.K."/>
            <person name="Young C.R."/>
            <person name="Angers B."/>
            <person name="Qian P.Y."/>
        </authorList>
    </citation>
    <scope>NUCLEOTIDE SEQUENCE</scope>
    <source>
        <strain evidence="5">R07B-5</strain>
    </source>
</reference>
<dbReference type="InterPro" id="IPR012887">
    <property type="entry name" value="GDP_fucose_pyrophosphorylase"/>
</dbReference>
<dbReference type="Proteomes" id="UP001209878">
    <property type="component" value="Unassembled WGS sequence"/>
</dbReference>
<protein>
    <recommendedName>
        <fullName evidence="4">GDP-fucose pyrophosphorylase domain-containing protein</fullName>
    </recommendedName>
</protein>